<gene>
    <name evidence="2" type="ORF">C942_00107</name>
</gene>
<evidence type="ECO:0000313" key="3">
    <source>
        <dbReference type="Proteomes" id="UP000011134"/>
    </source>
</evidence>
<keyword evidence="3" id="KW-1185">Reference proteome</keyword>
<dbReference type="OrthoDB" id="417988at2"/>
<dbReference type="GO" id="GO:0005525">
    <property type="term" value="F:GTP binding"/>
    <property type="evidence" value="ECO:0007669"/>
    <property type="project" value="InterPro"/>
</dbReference>
<dbReference type="CDD" id="cd00882">
    <property type="entry name" value="Ras_like_GTPase"/>
    <property type="match status" value="1"/>
</dbReference>
<sequence length="370" mass="40857">MQQFFKTIYQYISPPESPDIEPAVSQWQAHLPTLWLLGKTGAGKSSLIQSLTGNTAIEIGNGFQSCTPTSMSYIYPQSNPLLCFLDTRGLSEADYDPQEDIAACQNRSHALLVVMKAEEPEQSDIIKALEQIRDTGQIKQVLVVHTGVMSIANADERKNAIAYNQSQVEGAWKGELSSVAVDFAHTPEPAGLDVLKSSLGEMLPILFLLMEEEEHHNREESNFSKLKREVIWYAGIAGASDAIPVVGLVSVPAIQGKMLHSLASHYGIEWNWQRFSEFAGLLGSSFAFQYVSKLGLRQLVKIIPVYGQTIGSASAVAISFGSTYGIGRAACMYLYHLNKGEPVSSQDIRQAFEQAFTHTKERHEKSTRRD</sequence>
<reference evidence="2 3" key="1">
    <citation type="submission" date="2012-12" db="EMBL/GenBank/DDBJ databases">
        <title>Genome Assembly of Photobacterium sp. AK15.</title>
        <authorList>
            <person name="Khatri I."/>
            <person name="Vaidya B."/>
            <person name="Srinivas T.N.R."/>
            <person name="Subramanian S."/>
            <person name="Pinnaka A."/>
        </authorList>
    </citation>
    <scope>NUCLEOTIDE SEQUENCE [LARGE SCALE GENOMIC DNA]</scope>
    <source>
        <strain evidence="2 3">AK15</strain>
    </source>
</reference>
<dbReference type="InterPro" id="IPR027417">
    <property type="entry name" value="P-loop_NTPase"/>
</dbReference>
<protein>
    <recommendedName>
        <fullName evidence="1">G domain-containing protein</fullName>
    </recommendedName>
</protein>
<comment type="caution">
    <text evidence="2">The sequence shown here is derived from an EMBL/GenBank/DDBJ whole genome shotgun (WGS) entry which is preliminary data.</text>
</comment>
<dbReference type="Proteomes" id="UP000011134">
    <property type="component" value="Unassembled WGS sequence"/>
</dbReference>
<dbReference type="Pfam" id="PF01926">
    <property type="entry name" value="MMR_HSR1"/>
    <property type="match status" value="1"/>
</dbReference>
<organism evidence="2 3">
    <name type="scientific">Photobacterium marinum</name>
    <dbReference type="NCBI Taxonomy" id="1056511"/>
    <lineage>
        <taxon>Bacteria</taxon>
        <taxon>Pseudomonadati</taxon>
        <taxon>Pseudomonadota</taxon>
        <taxon>Gammaproteobacteria</taxon>
        <taxon>Vibrionales</taxon>
        <taxon>Vibrionaceae</taxon>
        <taxon>Photobacterium</taxon>
    </lineage>
</organism>
<dbReference type="EMBL" id="AMZO01000001">
    <property type="protein sequence ID" value="ELR67800.1"/>
    <property type="molecule type" value="Genomic_DNA"/>
</dbReference>
<feature type="domain" description="G" evidence="1">
    <location>
        <begin position="36"/>
        <end position="143"/>
    </location>
</feature>
<name>L8JG61_9GAMM</name>
<accession>L8JG61</accession>
<dbReference type="SUPFAM" id="SSF52540">
    <property type="entry name" value="P-loop containing nucleoside triphosphate hydrolases"/>
    <property type="match status" value="1"/>
</dbReference>
<proteinExistence type="predicted"/>
<dbReference type="AlphaFoldDB" id="L8JG61"/>
<dbReference type="PATRIC" id="fig|1056511.3.peg.108"/>
<evidence type="ECO:0000259" key="1">
    <source>
        <dbReference type="Pfam" id="PF01926"/>
    </source>
</evidence>
<dbReference type="RefSeq" id="WP_007461251.1">
    <property type="nucleotide sequence ID" value="NZ_AMZO01000001.1"/>
</dbReference>
<dbReference type="InterPro" id="IPR006073">
    <property type="entry name" value="GTP-bd"/>
</dbReference>
<evidence type="ECO:0000313" key="2">
    <source>
        <dbReference type="EMBL" id="ELR67800.1"/>
    </source>
</evidence>
<dbReference type="Gene3D" id="3.40.50.300">
    <property type="entry name" value="P-loop containing nucleotide triphosphate hydrolases"/>
    <property type="match status" value="1"/>
</dbReference>